<name>A0A923L4L3_9BACI</name>
<feature type="transmembrane region" description="Helical" evidence="1">
    <location>
        <begin position="7"/>
        <end position="26"/>
    </location>
</feature>
<dbReference type="Pfam" id="PF14146">
    <property type="entry name" value="DUF4305"/>
    <property type="match status" value="1"/>
</dbReference>
<dbReference type="RefSeq" id="WP_186869095.1">
    <property type="nucleotide sequence ID" value="NZ_JACOOL010000003.1"/>
</dbReference>
<sequence length="66" mass="7734">MRITARTLALIYFTMGVFFIYVAISFAEETVFNFMTILLAIFATLDFGAGIRYMRLHYKLKNIKKK</sequence>
<accession>A0A923L4L3</accession>
<evidence type="ECO:0000256" key="1">
    <source>
        <dbReference type="SAM" id="Phobius"/>
    </source>
</evidence>
<keyword evidence="1" id="KW-0812">Transmembrane</keyword>
<evidence type="ECO:0000313" key="3">
    <source>
        <dbReference type="Proteomes" id="UP000637359"/>
    </source>
</evidence>
<keyword evidence="1" id="KW-1133">Transmembrane helix</keyword>
<dbReference type="EMBL" id="JACOOL010000003">
    <property type="protein sequence ID" value="MBC5636388.1"/>
    <property type="molecule type" value="Genomic_DNA"/>
</dbReference>
<reference evidence="2" key="1">
    <citation type="submission" date="2020-08" db="EMBL/GenBank/DDBJ databases">
        <title>Genome public.</title>
        <authorList>
            <person name="Liu C."/>
            <person name="Sun Q."/>
        </authorList>
    </citation>
    <scope>NUCLEOTIDE SEQUENCE</scope>
    <source>
        <strain evidence="2">BX22</strain>
    </source>
</reference>
<evidence type="ECO:0000313" key="2">
    <source>
        <dbReference type="EMBL" id="MBC5636388.1"/>
    </source>
</evidence>
<dbReference type="InterPro" id="IPR025426">
    <property type="entry name" value="DUF4305"/>
</dbReference>
<dbReference type="AlphaFoldDB" id="A0A923L4L3"/>
<gene>
    <name evidence="2" type="ORF">H8S33_06040</name>
</gene>
<keyword evidence="1" id="KW-0472">Membrane</keyword>
<feature type="transmembrane region" description="Helical" evidence="1">
    <location>
        <begin position="32"/>
        <end position="54"/>
    </location>
</feature>
<dbReference type="Proteomes" id="UP000637359">
    <property type="component" value="Unassembled WGS sequence"/>
</dbReference>
<comment type="caution">
    <text evidence="2">The sequence shown here is derived from an EMBL/GenBank/DDBJ whole genome shotgun (WGS) entry which is preliminary data.</text>
</comment>
<protein>
    <submittedName>
        <fullName evidence="2">YdiK family protein</fullName>
    </submittedName>
</protein>
<proteinExistence type="predicted"/>
<keyword evidence="3" id="KW-1185">Reference proteome</keyword>
<organism evidence="2 3">
    <name type="scientific">Ornithinibacillus hominis</name>
    <dbReference type="NCBI Taxonomy" id="2763055"/>
    <lineage>
        <taxon>Bacteria</taxon>
        <taxon>Bacillati</taxon>
        <taxon>Bacillota</taxon>
        <taxon>Bacilli</taxon>
        <taxon>Bacillales</taxon>
        <taxon>Bacillaceae</taxon>
        <taxon>Ornithinibacillus</taxon>
    </lineage>
</organism>